<evidence type="ECO:0000256" key="4">
    <source>
        <dbReference type="ARBA" id="ARBA00023163"/>
    </source>
</evidence>
<comment type="subcellular location">
    <subcellularLocation>
        <location evidence="1">Nucleus</location>
    </subcellularLocation>
</comment>
<accession>V4N989</accession>
<dbReference type="GO" id="GO:0003677">
    <property type="term" value="F:DNA binding"/>
    <property type="evidence" value="ECO:0007669"/>
    <property type="project" value="UniProtKB-KW"/>
</dbReference>
<feature type="domain" description="TF-B3" evidence="6">
    <location>
        <begin position="12"/>
        <end position="105"/>
    </location>
</feature>
<evidence type="ECO:0000256" key="2">
    <source>
        <dbReference type="ARBA" id="ARBA00023015"/>
    </source>
</evidence>
<dbReference type="Gene3D" id="2.40.330.10">
    <property type="entry name" value="DNA-binding pseudobarrel domain"/>
    <property type="match status" value="2"/>
</dbReference>
<dbReference type="Proteomes" id="UP000030689">
    <property type="component" value="Unassembled WGS sequence"/>
</dbReference>
<dbReference type="Pfam" id="PF02362">
    <property type="entry name" value="B3"/>
    <property type="match status" value="1"/>
</dbReference>
<dbReference type="SUPFAM" id="SSF101936">
    <property type="entry name" value="DNA-binding pseudobarrel domain"/>
    <property type="match status" value="2"/>
</dbReference>
<proteinExistence type="predicted"/>
<dbReference type="Gramene" id="ESQ42331">
    <property type="protein sequence ID" value="ESQ42331"/>
    <property type="gene ID" value="EUTSA_v10014488mg"/>
</dbReference>
<gene>
    <name evidence="7" type="ORF">EUTSA_v10014488mg</name>
</gene>
<evidence type="ECO:0000313" key="8">
    <source>
        <dbReference type="Proteomes" id="UP000030689"/>
    </source>
</evidence>
<sequence length="250" mass="28685">MNQGHNADYCLPKFFKVYLAGISGDDMEVPVSFNRCLPKCLPNNVTIKSIYGKIWKMALRKCGEKYVLVNGWKMIVKDEDLVGGDVLEFDFDGSQCFNFCIYEPRTMCKRLRRSSVRGEEETRANDDNDATLEDVDVSDQRQYLDDPNNPFFPVTLNPNRRSQLRIPRKVITDYGLNFPENITLVDTLVKKFGKLAKKIKIQLNGSVFVKGYGAILRRNNVKSRDKLICELKKTGSNNMVHTIKFHVISE</sequence>
<dbReference type="PANTHER" id="PTHR31920">
    <property type="entry name" value="B3 DOMAIN-CONTAINING"/>
    <property type="match status" value="1"/>
</dbReference>
<dbReference type="PANTHER" id="PTHR31920:SF32">
    <property type="entry name" value="B3 DOMAIN-CONTAINING PROTEIN REM22"/>
    <property type="match status" value="1"/>
</dbReference>
<evidence type="ECO:0000313" key="7">
    <source>
        <dbReference type="EMBL" id="ESQ42331.1"/>
    </source>
</evidence>
<dbReference type="CDD" id="cd10017">
    <property type="entry name" value="B3_DNA"/>
    <property type="match status" value="1"/>
</dbReference>
<evidence type="ECO:0000256" key="5">
    <source>
        <dbReference type="ARBA" id="ARBA00023242"/>
    </source>
</evidence>
<keyword evidence="8" id="KW-1185">Reference proteome</keyword>
<dbReference type="STRING" id="72664.V4N989"/>
<dbReference type="OrthoDB" id="1094641at2759"/>
<dbReference type="SMART" id="SM01019">
    <property type="entry name" value="B3"/>
    <property type="match status" value="2"/>
</dbReference>
<dbReference type="PROSITE" id="PS50863">
    <property type="entry name" value="B3"/>
    <property type="match status" value="1"/>
</dbReference>
<dbReference type="InterPro" id="IPR050655">
    <property type="entry name" value="Plant_B3_domain"/>
</dbReference>
<dbReference type="OMA" id="KNDRFIC"/>
<keyword evidence="3" id="KW-0238">DNA-binding</keyword>
<evidence type="ECO:0000256" key="3">
    <source>
        <dbReference type="ARBA" id="ARBA00023125"/>
    </source>
</evidence>
<evidence type="ECO:0000259" key="6">
    <source>
        <dbReference type="PROSITE" id="PS50863"/>
    </source>
</evidence>
<dbReference type="GO" id="GO:0005634">
    <property type="term" value="C:nucleus"/>
    <property type="evidence" value="ECO:0007669"/>
    <property type="project" value="UniProtKB-SubCell"/>
</dbReference>
<organism evidence="7 8">
    <name type="scientific">Eutrema salsugineum</name>
    <name type="common">Saltwater cress</name>
    <name type="synonym">Sisymbrium salsugineum</name>
    <dbReference type="NCBI Taxonomy" id="72664"/>
    <lineage>
        <taxon>Eukaryota</taxon>
        <taxon>Viridiplantae</taxon>
        <taxon>Streptophyta</taxon>
        <taxon>Embryophyta</taxon>
        <taxon>Tracheophyta</taxon>
        <taxon>Spermatophyta</taxon>
        <taxon>Magnoliopsida</taxon>
        <taxon>eudicotyledons</taxon>
        <taxon>Gunneridae</taxon>
        <taxon>Pentapetalae</taxon>
        <taxon>rosids</taxon>
        <taxon>malvids</taxon>
        <taxon>Brassicales</taxon>
        <taxon>Brassicaceae</taxon>
        <taxon>Eutremeae</taxon>
        <taxon>Eutrema</taxon>
    </lineage>
</organism>
<protein>
    <recommendedName>
        <fullName evidence="6">TF-B3 domain-containing protein</fullName>
    </recommendedName>
</protein>
<dbReference type="AlphaFoldDB" id="V4N989"/>
<reference evidence="7 8" key="1">
    <citation type="journal article" date="2013" name="Front. Plant Sci.">
        <title>The Reference Genome of the Halophytic Plant Eutrema salsugineum.</title>
        <authorList>
            <person name="Yang R."/>
            <person name="Jarvis D.E."/>
            <person name="Chen H."/>
            <person name="Beilstein M.A."/>
            <person name="Grimwood J."/>
            <person name="Jenkins J."/>
            <person name="Shu S."/>
            <person name="Prochnik S."/>
            <person name="Xin M."/>
            <person name="Ma C."/>
            <person name="Schmutz J."/>
            <person name="Wing R.A."/>
            <person name="Mitchell-Olds T."/>
            <person name="Schumaker K.S."/>
            <person name="Wang X."/>
        </authorList>
    </citation>
    <scope>NUCLEOTIDE SEQUENCE [LARGE SCALE GENOMIC DNA]</scope>
</reference>
<evidence type="ECO:0000256" key="1">
    <source>
        <dbReference type="ARBA" id="ARBA00004123"/>
    </source>
</evidence>
<dbReference type="InterPro" id="IPR003340">
    <property type="entry name" value="B3_DNA-bd"/>
</dbReference>
<dbReference type="InterPro" id="IPR015300">
    <property type="entry name" value="DNA-bd_pseudobarrel_sf"/>
</dbReference>
<keyword evidence="2" id="KW-0805">Transcription regulation</keyword>
<keyword evidence="4" id="KW-0804">Transcription</keyword>
<keyword evidence="5" id="KW-0539">Nucleus</keyword>
<dbReference type="EMBL" id="KI517464">
    <property type="protein sequence ID" value="ESQ42331.1"/>
    <property type="molecule type" value="Genomic_DNA"/>
</dbReference>
<name>V4N989_EUTSA</name>
<dbReference type="KEGG" id="eus:EUTSA_v10014488mg"/>